<keyword evidence="2" id="KW-1185">Reference proteome</keyword>
<organism evidence="1 2">
    <name type="scientific">Candidatus Electrothrix marina</name>
    <dbReference type="NCBI Taxonomy" id="1859130"/>
    <lineage>
        <taxon>Bacteria</taxon>
        <taxon>Pseudomonadati</taxon>
        <taxon>Thermodesulfobacteriota</taxon>
        <taxon>Desulfobulbia</taxon>
        <taxon>Desulfobulbales</taxon>
        <taxon>Desulfobulbaceae</taxon>
        <taxon>Candidatus Electrothrix</taxon>
    </lineage>
</organism>
<evidence type="ECO:0000313" key="2">
    <source>
        <dbReference type="Proteomes" id="UP000288892"/>
    </source>
</evidence>
<dbReference type="InterPro" id="IPR013406">
    <property type="entry name" value="CHP02574_addiction_mod"/>
</dbReference>
<proteinExistence type="predicted"/>
<comment type="caution">
    <text evidence="1">The sequence shown here is derived from an EMBL/GenBank/DDBJ whole genome shotgun (WGS) entry which is preliminary data.</text>
</comment>
<sequence length="73" mass="8227">MKDRTQQIFTDALAMPPVQKAALIEKLFVSFDLERQKKIDRLWAGEAEARIDAFESGKISARPFSAVFAELNA</sequence>
<dbReference type="EMBL" id="MTKS01000178">
    <property type="protein sequence ID" value="RWX51241.1"/>
    <property type="molecule type" value="Genomic_DNA"/>
</dbReference>
<accession>A0A444JDT8</accession>
<reference evidence="1 2" key="1">
    <citation type="submission" date="2017-01" db="EMBL/GenBank/DDBJ databases">
        <title>The cable genome- insights into the physiology and evolution of filamentous bacteria capable of sulfide oxidation via long distance electron transfer.</title>
        <authorList>
            <person name="Schreiber L."/>
            <person name="Bjerg J.T."/>
            <person name="Boggild A."/>
            <person name="Van De Vossenberg J."/>
            <person name="Meysman F."/>
            <person name="Nielsen L.P."/>
            <person name="Schramm A."/>
            <person name="Kjeldsen K.U."/>
        </authorList>
    </citation>
    <scope>NUCLEOTIDE SEQUENCE [LARGE SCALE GENOMIC DNA]</scope>
    <source>
        <strain evidence="1">A5</strain>
    </source>
</reference>
<name>A0A444JDT8_9BACT</name>
<dbReference type="Proteomes" id="UP000288892">
    <property type="component" value="Unassembled WGS sequence"/>
</dbReference>
<dbReference type="Pfam" id="PF09720">
    <property type="entry name" value="Unstab_antitox"/>
    <property type="match status" value="1"/>
</dbReference>
<dbReference type="AlphaFoldDB" id="A0A444JDT8"/>
<gene>
    <name evidence="1" type="ORF">VU01_11787</name>
</gene>
<protein>
    <submittedName>
        <fullName evidence="1">Putative addiction module component, TIGR02574 family</fullName>
    </submittedName>
</protein>
<evidence type="ECO:0000313" key="1">
    <source>
        <dbReference type="EMBL" id="RWX51241.1"/>
    </source>
</evidence>